<dbReference type="RefSeq" id="WP_140465193.1">
    <property type="nucleotide sequence ID" value="NZ_RCYZ01000001.1"/>
</dbReference>
<dbReference type="PROSITE" id="PS51257">
    <property type="entry name" value="PROKAR_LIPOPROTEIN"/>
    <property type="match status" value="1"/>
</dbReference>
<protein>
    <recommendedName>
        <fullName evidence="4">Outer membrane protein beta-barrel domain-containing protein</fullName>
    </recommendedName>
</protein>
<sequence>MVPPPKLFRSLLTALVRGGVPAAAAGLAGCTSLYFPPPPHAPLLTQKSEFYGSVSTNQQNNFAFQGAYAFADHLAAAGTFSSLHRSKGDKTQNFDFAEASVGYFTRLPDKRVLEVYLGAGGGSTDRTERNPEQLTTRRLEGSLSKVFVQVNYASKKKRSVHIGHHDFPLSYGTALRLSYVQLNNFRIDGLGQAPIGNVIFEPITFTRVQLAGPFQLQLMSGQAFGFHPNDYLKAANSVFQLGLIIGLGGSNSWKPGAH</sequence>
<name>A0A502HFP2_9BACT</name>
<dbReference type="OrthoDB" id="1337415at2"/>
<evidence type="ECO:0000313" key="3">
    <source>
        <dbReference type="Proteomes" id="UP000317646"/>
    </source>
</evidence>
<evidence type="ECO:0000256" key="1">
    <source>
        <dbReference type="SAM" id="SignalP"/>
    </source>
</evidence>
<evidence type="ECO:0008006" key="4">
    <source>
        <dbReference type="Google" id="ProtNLM"/>
    </source>
</evidence>
<feature type="chain" id="PRO_5021381729" description="Outer membrane protein beta-barrel domain-containing protein" evidence="1">
    <location>
        <begin position="25"/>
        <end position="258"/>
    </location>
</feature>
<keyword evidence="3" id="KW-1185">Reference proteome</keyword>
<feature type="signal peptide" evidence="1">
    <location>
        <begin position="1"/>
        <end position="24"/>
    </location>
</feature>
<evidence type="ECO:0000313" key="2">
    <source>
        <dbReference type="EMBL" id="TPG72412.1"/>
    </source>
</evidence>
<dbReference type="Proteomes" id="UP000317646">
    <property type="component" value="Unassembled WGS sequence"/>
</dbReference>
<comment type="caution">
    <text evidence="2">The sequence shown here is derived from an EMBL/GenBank/DDBJ whole genome shotgun (WGS) entry which is preliminary data.</text>
</comment>
<proteinExistence type="predicted"/>
<organism evidence="2 3">
    <name type="scientific">Hymenobacter nivis</name>
    <dbReference type="NCBI Taxonomy" id="1850093"/>
    <lineage>
        <taxon>Bacteria</taxon>
        <taxon>Pseudomonadati</taxon>
        <taxon>Bacteroidota</taxon>
        <taxon>Cytophagia</taxon>
        <taxon>Cytophagales</taxon>
        <taxon>Hymenobacteraceae</taxon>
        <taxon>Hymenobacter</taxon>
    </lineage>
</organism>
<keyword evidence="1" id="KW-0732">Signal</keyword>
<dbReference type="AlphaFoldDB" id="A0A502HFP2"/>
<accession>A0A502HFP2</accession>
<gene>
    <name evidence="2" type="ORF">EAH73_04075</name>
</gene>
<reference evidence="2 3" key="1">
    <citation type="journal article" date="2019" name="Environ. Microbiol.">
        <title>Species interactions and distinct microbial communities in high Arctic permafrost affected cryosols are associated with the CH4 and CO2 gas fluxes.</title>
        <authorList>
            <person name="Altshuler I."/>
            <person name="Hamel J."/>
            <person name="Turney S."/>
            <person name="Magnuson E."/>
            <person name="Levesque R."/>
            <person name="Greer C."/>
            <person name="Whyte L.G."/>
        </authorList>
    </citation>
    <scope>NUCLEOTIDE SEQUENCE [LARGE SCALE GENOMIC DNA]</scope>
    <source>
        <strain evidence="2 3">S9.2P</strain>
    </source>
</reference>
<dbReference type="EMBL" id="RCYZ01000001">
    <property type="protein sequence ID" value="TPG72412.1"/>
    <property type="molecule type" value="Genomic_DNA"/>
</dbReference>